<organism evidence="2 3">
    <name type="scientific">Mycolicibacter sinensis (strain JDM601)</name>
    <name type="common">Mycobacterium sinense</name>
    <dbReference type="NCBI Taxonomy" id="875328"/>
    <lineage>
        <taxon>Bacteria</taxon>
        <taxon>Bacillati</taxon>
        <taxon>Actinomycetota</taxon>
        <taxon>Actinomycetes</taxon>
        <taxon>Mycobacteriales</taxon>
        <taxon>Mycobacteriaceae</taxon>
        <taxon>Mycolicibacter</taxon>
    </lineage>
</organism>
<dbReference type="InterPro" id="IPR019710">
    <property type="entry name" value="DUF4226"/>
</dbReference>
<sequence>MPDQLGAFADAARAREQQLVQRLATSVELDRTFEGILHGAHQYNLQARQRWMRLKQRSVRPPQPGQALAPRPEPASSRRICWR</sequence>
<dbReference type="AlphaFoldDB" id="A0A1A2EQ75"/>
<protein>
    <submittedName>
        <fullName evidence="2">Uncharacterized protein</fullName>
    </submittedName>
</protein>
<reference evidence="3" key="1">
    <citation type="submission" date="2016-06" db="EMBL/GenBank/DDBJ databases">
        <authorList>
            <person name="Sutton G."/>
            <person name="Brinkac L."/>
            <person name="Sanka R."/>
            <person name="Adams M."/>
            <person name="Lau E."/>
            <person name="Mehaffy C."/>
            <person name="Tameris M."/>
            <person name="Hatherill M."/>
            <person name="Hanekom W."/>
            <person name="Mahomed H."/>
            <person name="Mcshane H."/>
        </authorList>
    </citation>
    <scope>NUCLEOTIDE SEQUENCE [LARGE SCALE GENOMIC DNA]</scope>
    <source>
        <strain evidence="3">852014-51077_SCH5608930-a</strain>
    </source>
</reference>
<gene>
    <name evidence="2" type="ORF">A5771_06265</name>
</gene>
<name>A0A1A2EQ75_MYCSD</name>
<accession>A0A1A2EQ75</accession>
<dbReference type="Pfam" id="PF10774">
    <property type="entry name" value="DUF4226"/>
    <property type="match status" value="1"/>
</dbReference>
<dbReference type="EMBL" id="LZIN01000038">
    <property type="protein sequence ID" value="OBG07257.1"/>
    <property type="molecule type" value="Genomic_DNA"/>
</dbReference>
<feature type="region of interest" description="Disordered" evidence="1">
    <location>
        <begin position="57"/>
        <end position="83"/>
    </location>
</feature>
<dbReference type="Proteomes" id="UP000093985">
    <property type="component" value="Unassembled WGS sequence"/>
</dbReference>
<evidence type="ECO:0000313" key="3">
    <source>
        <dbReference type="Proteomes" id="UP000093985"/>
    </source>
</evidence>
<evidence type="ECO:0000313" key="2">
    <source>
        <dbReference type="EMBL" id="OBG07257.1"/>
    </source>
</evidence>
<proteinExistence type="predicted"/>
<comment type="caution">
    <text evidence="2">The sequence shown here is derived from an EMBL/GenBank/DDBJ whole genome shotgun (WGS) entry which is preliminary data.</text>
</comment>
<evidence type="ECO:0000256" key="1">
    <source>
        <dbReference type="SAM" id="MobiDB-lite"/>
    </source>
</evidence>